<dbReference type="PATRIC" id="fig|458.5.peg.1372"/>
<dbReference type="RefSeq" id="WP_058531398.1">
    <property type="nucleotide sequence ID" value="NZ_CAAAIN010000006.1"/>
</dbReference>
<dbReference type="Proteomes" id="UP000054608">
    <property type="component" value="Unassembled WGS sequence"/>
</dbReference>
<evidence type="ECO:0000256" key="1">
    <source>
        <dbReference type="ARBA" id="ARBA00009129"/>
    </source>
</evidence>
<dbReference type="PANTHER" id="PTHR34977:SF1">
    <property type="entry name" value="UPF0337 PROTEIN YJBJ"/>
    <property type="match status" value="1"/>
</dbReference>
<sequence length="64" mass="7846">MNKEIFEGNWEEMKGKIKQQWGRLTDDDLLEIEGDNQEIYGKLTKHYGYTKDEIDKQLERFRRH</sequence>
<feature type="domain" description="CsbD-like" evidence="2">
    <location>
        <begin position="6"/>
        <end position="55"/>
    </location>
</feature>
<comment type="similarity">
    <text evidence="1">Belongs to the UPF0337 (CsbD) family.</text>
</comment>
<dbReference type="EMBL" id="LNYT01000007">
    <property type="protein sequence ID" value="KTD48978.1"/>
    <property type="molecule type" value="Genomic_DNA"/>
</dbReference>
<organism evidence="3 4">
    <name type="scientific">Legionella rubrilucens</name>
    <dbReference type="NCBI Taxonomy" id="458"/>
    <lineage>
        <taxon>Bacteria</taxon>
        <taxon>Pseudomonadati</taxon>
        <taxon>Pseudomonadota</taxon>
        <taxon>Gammaproteobacteria</taxon>
        <taxon>Legionellales</taxon>
        <taxon>Legionellaceae</taxon>
        <taxon>Legionella</taxon>
    </lineage>
</organism>
<dbReference type="STRING" id="458.Lrub_1329"/>
<dbReference type="SUPFAM" id="SSF69047">
    <property type="entry name" value="Hypothetical protein YjbJ"/>
    <property type="match status" value="1"/>
</dbReference>
<dbReference type="Pfam" id="PF05532">
    <property type="entry name" value="CsbD"/>
    <property type="match status" value="1"/>
</dbReference>
<dbReference type="AlphaFoldDB" id="A0A0W0XX03"/>
<gene>
    <name evidence="3" type="primary">yjbJ_1</name>
    <name evidence="3" type="ORF">Lrub_1329</name>
</gene>
<comment type="caution">
    <text evidence="3">The sequence shown here is derived from an EMBL/GenBank/DDBJ whole genome shotgun (WGS) entry which is preliminary data.</text>
</comment>
<dbReference type="InterPro" id="IPR008462">
    <property type="entry name" value="CsbD"/>
</dbReference>
<dbReference type="PIRSF" id="PIRSF039008">
    <property type="entry name" value="YjbJ"/>
    <property type="match status" value="1"/>
</dbReference>
<dbReference type="OrthoDB" id="9796058at2"/>
<reference evidence="3 4" key="1">
    <citation type="submission" date="2015-11" db="EMBL/GenBank/DDBJ databases">
        <title>Genomic analysis of 38 Legionella species identifies large and diverse effector repertoires.</title>
        <authorList>
            <person name="Burstein D."/>
            <person name="Amaro F."/>
            <person name="Zusman T."/>
            <person name="Lifshitz Z."/>
            <person name="Cohen O."/>
            <person name="Gilbert J.A."/>
            <person name="Pupko T."/>
            <person name="Shuman H.A."/>
            <person name="Segal G."/>
        </authorList>
    </citation>
    <scope>NUCLEOTIDE SEQUENCE [LARGE SCALE GENOMIC DNA]</scope>
    <source>
        <strain evidence="3 4">WA-270A-C2</strain>
    </source>
</reference>
<dbReference type="PANTHER" id="PTHR34977">
    <property type="entry name" value="UPF0337 PROTEIN YJBJ"/>
    <property type="match status" value="1"/>
</dbReference>
<protein>
    <submittedName>
        <fullName evidence="3">Stress response protein</fullName>
    </submittedName>
</protein>
<dbReference type="InterPro" id="IPR026042">
    <property type="entry name" value="YjbJ"/>
</dbReference>
<dbReference type="InterPro" id="IPR050423">
    <property type="entry name" value="UPF0337_stress_rsp"/>
</dbReference>
<evidence type="ECO:0000259" key="2">
    <source>
        <dbReference type="Pfam" id="PF05532"/>
    </source>
</evidence>
<dbReference type="InterPro" id="IPR036629">
    <property type="entry name" value="YjbJ_sf"/>
</dbReference>
<evidence type="ECO:0000313" key="3">
    <source>
        <dbReference type="EMBL" id="KTD48978.1"/>
    </source>
</evidence>
<proteinExistence type="inferred from homology"/>
<accession>A0A0W0XX03</accession>
<name>A0A0W0XX03_9GAMM</name>
<keyword evidence="4" id="KW-1185">Reference proteome</keyword>
<dbReference type="Gene3D" id="1.10.1470.10">
    <property type="entry name" value="YjbJ"/>
    <property type="match status" value="1"/>
</dbReference>
<evidence type="ECO:0000313" key="4">
    <source>
        <dbReference type="Proteomes" id="UP000054608"/>
    </source>
</evidence>